<accession>A0A5B7F6R5</accession>
<organism evidence="1 2">
    <name type="scientific">Portunus trituberculatus</name>
    <name type="common">Swimming crab</name>
    <name type="synonym">Neptunus trituberculatus</name>
    <dbReference type="NCBI Taxonomy" id="210409"/>
    <lineage>
        <taxon>Eukaryota</taxon>
        <taxon>Metazoa</taxon>
        <taxon>Ecdysozoa</taxon>
        <taxon>Arthropoda</taxon>
        <taxon>Crustacea</taxon>
        <taxon>Multicrustacea</taxon>
        <taxon>Malacostraca</taxon>
        <taxon>Eumalacostraca</taxon>
        <taxon>Eucarida</taxon>
        <taxon>Decapoda</taxon>
        <taxon>Pleocyemata</taxon>
        <taxon>Brachyura</taxon>
        <taxon>Eubrachyura</taxon>
        <taxon>Portunoidea</taxon>
        <taxon>Portunidae</taxon>
        <taxon>Portuninae</taxon>
        <taxon>Portunus</taxon>
    </lineage>
</organism>
<sequence length="114" mass="13374">MVVCGMRYHLLRALVVNHFLLPEPKPRQKRRAWENPDLYKNYTRIDRELLDSIVEAVTQGERADWHDRVAAAWQSGQRVACDSWWERRCCPLHTSSQFPLPLMPFAARKGAMVQ</sequence>
<dbReference type="EMBL" id="VSRR010004642">
    <property type="protein sequence ID" value="MPC40284.1"/>
    <property type="molecule type" value="Genomic_DNA"/>
</dbReference>
<dbReference type="OrthoDB" id="392571at2759"/>
<gene>
    <name evidence="1" type="ORF">E2C01_033840</name>
</gene>
<reference evidence="1 2" key="1">
    <citation type="submission" date="2019-05" db="EMBL/GenBank/DDBJ databases">
        <title>Another draft genome of Portunus trituberculatus and its Hox gene families provides insights of decapod evolution.</title>
        <authorList>
            <person name="Jeong J.-H."/>
            <person name="Song I."/>
            <person name="Kim S."/>
            <person name="Choi T."/>
            <person name="Kim D."/>
            <person name="Ryu S."/>
            <person name="Kim W."/>
        </authorList>
    </citation>
    <scope>NUCLEOTIDE SEQUENCE [LARGE SCALE GENOMIC DNA]</scope>
    <source>
        <tissue evidence="1">Muscle</tissue>
    </source>
</reference>
<keyword evidence="2" id="KW-1185">Reference proteome</keyword>
<evidence type="ECO:0000313" key="1">
    <source>
        <dbReference type="EMBL" id="MPC40284.1"/>
    </source>
</evidence>
<comment type="caution">
    <text evidence="1">The sequence shown here is derived from an EMBL/GenBank/DDBJ whole genome shotgun (WGS) entry which is preliminary data.</text>
</comment>
<evidence type="ECO:0000313" key="2">
    <source>
        <dbReference type="Proteomes" id="UP000324222"/>
    </source>
</evidence>
<name>A0A5B7F6R5_PORTR</name>
<dbReference type="AlphaFoldDB" id="A0A5B7F6R5"/>
<protein>
    <submittedName>
        <fullName evidence="1">Uncharacterized protein</fullName>
    </submittedName>
</protein>
<dbReference type="Proteomes" id="UP000324222">
    <property type="component" value="Unassembled WGS sequence"/>
</dbReference>
<proteinExistence type="predicted"/>